<dbReference type="EMBL" id="CP097510">
    <property type="protein sequence ID" value="URE35827.1"/>
    <property type="molecule type" value="Genomic_DNA"/>
</dbReference>
<organism evidence="1 2">
    <name type="scientific">Musa troglodytarum</name>
    <name type="common">fe'i banana</name>
    <dbReference type="NCBI Taxonomy" id="320322"/>
    <lineage>
        <taxon>Eukaryota</taxon>
        <taxon>Viridiplantae</taxon>
        <taxon>Streptophyta</taxon>
        <taxon>Embryophyta</taxon>
        <taxon>Tracheophyta</taxon>
        <taxon>Spermatophyta</taxon>
        <taxon>Magnoliopsida</taxon>
        <taxon>Liliopsida</taxon>
        <taxon>Zingiberales</taxon>
        <taxon>Musaceae</taxon>
        <taxon>Musa</taxon>
    </lineage>
</organism>
<gene>
    <name evidence="1" type="ORF">MUK42_03214</name>
</gene>
<dbReference type="GO" id="GO:1900150">
    <property type="term" value="P:regulation of defense response to fungus"/>
    <property type="evidence" value="ECO:0007669"/>
    <property type="project" value="InterPro"/>
</dbReference>
<accession>A0A9E7KXC9</accession>
<keyword evidence="2" id="KW-1185">Reference proteome</keyword>
<dbReference type="PANTHER" id="PTHR47488">
    <property type="entry name" value="HEAVY METAL TRANSPORT/DETOXIFICATION SUPERFAMILY PROTEIN"/>
    <property type="match status" value="1"/>
</dbReference>
<dbReference type="InterPro" id="IPR044169">
    <property type="entry name" value="PI21"/>
</dbReference>
<feature type="non-terminal residue" evidence="1">
    <location>
        <position position="271"/>
    </location>
</feature>
<evidence type="ECO:0000313" key="1">
    <source>
        <dbReference type="EMBL" id="URE35827.1"/>
    </source>
</evidence>
<dbReference type="PANTHER" id="PTHR47488:SF7">
    <property type="entry name" value="HEAVY METAL TRANSPORT_DETOXIFICATION SUPERFAMILY PROTEIN"/>
    <property type="match status" value="1"/>
</dbReference>
<dbReference type="Proteomes" id="UP001055439">
    <property type="component" value="Chromosome 8"/>
</dbReference>
<name>A0A9E7KXC9_9LILI</name>
<sequence length="271" mass="30477">MTEKVSTLTIEADIGCSRCYRKIQEVLCKLQGLHLDHRSRYRMLTLLQKDPKGSLQAPRIQSINYNEKDNNVTISGPFNPECLKKKLLCKLCKVVKDIKIKPDDPPPPKSKPTEKPIEKPIEKPKEPVKIICCFMPWPDCCFRPCPCYEPSKGCRRCCSCGWMCCAPEAKPCPPKETKRVCCGKPWPSCCCKPCPCFEQTHGCRRCCSCGWMCCVREPACVPPPKPCPSCCPPRTCPSEPCCSKPCPPPNPCSHCYKFVYEEGPPPDPCTI</sequence>
<evidence type="ECO:0000313" key="2">
    <source>
        <dbReference type="Proteomes" id="UP001055439"/>
    </source>
</evidence>
<protein>
    <submittedName>
        <fullName evidence="1">Uncharacterized protein</fullName>
    </submittedName>
</protein>
<reference evidence="1" key="1">
    <citation type="submission" date="2022-05" db="EMBL/GenBank/DDBJ databases">
        <title>The Musa troglodytarum L. genome provides insights into the mechanism of non-climacteric behaviour and enrichment of carotenoids.</title>
        <authorList>
            <person name="Wang J."/>
        </authorList>
    </citation>
    <scope>NUCLEOTIDE SEQUENCE</scope>
    <source>
        <tissue evidence="1">Leaf</tissue>
    </source>
</reference>
<dbReference type="AlphaFoldDB" id="A0A9E7KXC9"/>
<dbReference type="OrthoDB" id="785270at2759"/>
<proteinExistence type="predicted"/>